<proteinExistence type="predicted"/>
<evidence type="ECO:0000313" key="2">
    <source>
        <dbReference type="Proteomes" id="UP001146120"/>
    </source>
</evidence>
<protein>
    <submittedName>
        <fullName evidence="1">Uncharacterized protein</fullName>
    </submittedName>
</protein>
<sequence length="644" mass="69938">MRTYDHVEAVLSHADPLDVRAQKLLHAQHVLLGGEGQVFEVLALGDVLIPAVHRFVLDRRFFQQLKVGRHAVQLLAVVPVRDADLDLLQARQHVQLGQVELSEAVDHVRVAHLWDVEPATATWTARGRAELGADTAQVLTHVVVQLRWERTFTDTRAVGLDDANDAVEAVWRDAATINVQHGGVGALDEDLLARHVCVVQVRDSVDREAEHVVLDATVVLDLGGHVHLQVWVVVLVELDLVAQLGLEVVEVAQVAHADAVAEHLGAVRWTDALLGGANLVAATTFLVEAVNLLVQVQHHVRAVRDEDATFIVNAHALQLVQLLQQTGQVHDDTVANDAHGVLVQNARRHQVELVLLAVVHDGVAGVGAARHARNDVVLLRQHVHELALAFIAPLGAQHHVHAGVQPFGVALRVRHSALDAVELGHHLLEHRAGRRFLGHALALRAIVAGSERRQRQRTRAHGRPGGHARVALRLGRLSSFQGQDGAQGAAALRLRDAHLGHLPDGVEPHLFQDSPSDVEVQLGHTGAVASAQQLNGRCTHAHTGADTDMLGFGWWTRALAGAWRGGACDVWQTGRGGGVAPMSCVEVAHCMCIYLASKQASTSTLDVGAQTQTRCRWLGVVSPCRLLSRERESAHERRTRNGRR</sequence>
<keyword evidence="2" id="KW-1185">Reference proteome</keyword>
<dbReference type="Proteomes" id="UP001146120">
    <property type="component" value="Unassembled WGS sequence"/>
</dbReference>
<evidence type="ECO:0000313" key="1">
    <source>
        <dbReference type="EMBL" id="DAZ98525.1"/>
    </source>
</evidence>
<gene>
    <name evidence="1" type="ORF">N0F65_007024</name>
</gene>
<reference evidence="1" key="1">
    <citation type="submission" date="2022-11" db="EMBL/GenBank/DDBJ databases">
        <authorList>
            <person name="Morgan W.R."/>
            <person name="Tartar A."/>
        </authorList>
    </citation>
    <scope>NUCLEOTIDE SEQUENCE</scope>
    <source>
        <strain evidence="1">ARSEF 373</strain>
    </source>
</reference>
<accession>A0AAV2YUE3</accession>
<dbReference type="EMBL" id="DAKRPA010000104">
    <property type="protein sequence ID" value="DAZ98525.1"/>
    <property type="molecule type" value="Genomic_DNA"/>
</dbReference>
<organism evidence="1 2">
    <name type="scientific">Lagenidium giganteum</name>
    <dbReference type="NCBI Taxonomy" id="4803"/>
    <lineage>
        <taxon>Eukaryota</taxon>
        <taxon>Sar</taxon>
        <taxon>Stramenopiles</taxon>
        <taxon>Oomycota</taxon>
        <taxon>Peronosporomycetes</taxon>
        <taxon>Pythiales</taxon>
        <taxon>Pythiaceae</taxon>
    </lineage>
</organism>
<dbReference type="AlphaFoldDB" id="A0AAV2YUE3"/>
<comment type="caution">
    <text evidence="1">The sequence shown here is derived from an EMBL/GenBank/DDBJ whole genome shotgun (WGS) entry which is preliminary data.</text>
</comment>
<name>A0AAV2YUE3_9STRA</name>
<reference evidence="1" key="2">
    <citation type="journal article" date="2023" name="Microbiol Resour">
        <title>Decontamination and Annotation of the Draft Genome Sequence of the Oomycete Lagenidium giganteum ARSEF 373.</title>
        <authorList>
            <person name="Morgan W.R."/>
            <person name="Tartar A."/>
        </authorList>
    </citation>
    <scope>NUCLEOTIDE SEQUENCE</scope>
    <source>
        <strain evidence="1">ARSEF 373</strain>
    </source>
</reference>